<name>A0A5A8D7B4_CAFRO</name>
<feature type="region of interest" description="Disordered" evidence="1">
    <location>
        <begin position="1"/>
        <end position="44"/>
    </location>
</feature>
<evidence type="ECO:0000313" key="3">
    <source>
        <dbReference type="EMBL" id="KAA0161068.1"/>
    </source>
</evidence>
<gene>
    <name evidence="3" type="ORF">FNF28_05215</name>
</gene>
<keyword evidence="2" id="KW-1133">Transmembrane helix</keyword>
<evidence type="ECO:0000256" key="2">
    <source>
        <dbReference type="SAM" id="Phobius"/>
    </source>
</evidence>
<reference evidence="3 4" key="1">
    <citation type="submission" date="2019-07" db="EMBL/GenBank/DDBJ databases">
        <title>Genomes of Cafeteria roenbergensis.</title>
        <authorList>
            <person name="Fischer M.G."/>
            <person name="Hackl T."/>
            <person name="Roman M."/>
        </authorList>
    </citation>
    <scope>NUCLEOTIDE SEQUENCE [LARGE SCALE GENOMIC DNA]</scope>
    <source>
        <strain evidence="3 4">RCC970-E3</strain>
    </source>
</reference>
<dbReference type="EMBL" id="VLTL01000101">
    <property type="protein sequence ID" value="KAA0161068.1"/>
    <property type="molecule type" value="Genomic_DNA"/>
</dbReference>
<dbReference type="AlphaFoldDB" id="A0A5A8D7B4"/>
<protein>
    <submittedName>
        <fullName evidence="3">Uncharacterized protein</fullName>
    </submittedName>
</protein>
<sequence>MGTAPPTATSPPKGRARPPTLPASGAERLLGAPRESETTRAAVPRSRRQAVGEYPVWACSPMLLALAAGSALVTSAAVAALLAILAGAVAHHCHCFEARSVASCAVDLDPLDARALHLLGRAYLEASQAPTSWRVAAWASSAPIPRPSVLDALGALLRAEHAWASLHSGAPWPANLLAQAQAHLAAGDRAAATNCLALCIDLGSAAHADAESAEAAAEAAALRRDEGLV</sequence>
<evidence type="ECO:0000256" key="1">
    <source>
        <dbReference type="SAM" id="MobiDB-lite"/>
    </source>
</evidence>
<accession>A0A5A8D7B4</accession>
<proteinExistence type="predicted"/>
<keyword evidence="2" id="KW-0472">Membrane</keyword>
<feature type="transmembrane region" description="Helical" evidence="2">
    <location>
        <begin position="63"/>
        <end position="90"/>
    </location>
</feature>
<dbReference type="Proteomes" id="UP000324907">
    <property type="component" value="Unassembled WGS sequence"/>
</dbReference>
<comment type="caution">
    <text evidence="3">The sequence shown here is derived from an EMBL/GenBank/DDBJ whole genome shotgun (WGS) entry which is preliminary data.</text>
</comment>
<evidence type="ECO:0000313" key="4">
    <source>
        <dbReference type="Proteomes" id="UP000324907"/>
    </source>
</evidence>
<keyword evidence="2" id="KW-0812">Transmembrane</keyword>
<organism evidence="3 4">
    <name type="scientific">Cafeteria roenbergensis</name>
    <name type="common">Marine flagellate</name>
    <dbReference type="NCBI Taxonomy" id="33653"/>
    <lineage>
        <taxon>Eukaryota</taxon>
        <taxon>Sar</taxon>
        <taxon>Stramenopiles</taxon>
        <taxon>Bigyra</taxon>
        <taxon>Opalozoa</taxon>
        <taxon>Bicosoecida</taxon>
        <taxon>Cafeteriaceae</taxon>
        <taxon>Cafeteria</taxon>
    </lineage>
</organism>